<gene>
    <name evidence="2" type="ORF">HNR53_000765</name>
</gene>
<dbReference type="Gene3D" id="2.60.120.10">
    <property type="entry name" value="Jelly Rolls"/>
    <property type="match status" value="1"/>
</dbReference>
<evidence type="ECO:0000313" key="2">
    <source>
        <dbReference type="EMBL" id="MBB6444157.1"/>
    </source>
</evidence>
<evidence type="ECO:0000313" key="3">
    <source>
        <dbReference type="Proteomes" id="UP000531594"/>
    </source>
</evidence>
<protein>
    <submittedName>
        <fullName evidence="2">Quercetin dioxygenase-like cupin family protein</fullName>
    </submittedName>
</protein>
<organism evidence="2 3">
    <name type="scientific">Bacillus benzoevorans</name>
    <dbReference type="NCBI Taxonomy" id="1456"/>
    <lineage>
        <taxon>Bacteria</taxon>
        <taxon>Bacillati</taxon>
        <taxon>Bacillota</taxon>
        <taxon>Bacilli</taxon>
        <taxon>Bacillales</taxon>
        <taxon>Bacillaceae</taxon>
        <taxon>Bacillus</taxon>
    </lineage>
</organism>
<reference evidence="2 3" key="1">
    <citation type="submission" date="2020-08" db="EMBL/GenBank/DDBJ databases">
        <title>Genomic Encyclopedia of Type Strains, Phase IV (KMG-IV): sequencing the most valuable type-strain genomes for metagenomic binning, comparative biology and taxonomic classification.</title>
        <authorList>
            <person name="Goeker M."/>
        </authorList>
    </citation>
    <scope>NUCLEOTIDE SEQUENCE [LARGE SCALE GENOMIC DNA]</scope>
    <source>
        <strain evidence="2 3">DSM 5391</strain>
    </source>
</reference>
<proteinExistence type="predicted"/>
<keyword evidence="3" id="KW-1185">Reference proteome</keyword>
<dbReference type="InterPro" id="IPR014710">
    <property type="entry name" value="RmlC-like_jellyroll"/>
</dbReference>
<dbReference type="Pfam" id="PF07883">
    <property type="entry name" value="Cupin_2"/>
    <property type="match status" value="1"/>
</dbReference>
<evidence type="ECO:0000259" key="1">
    <source>
        <dbReference type="Pfam" id="PF07883"/>
    </source>
</evidence>
<keyword evidence="2" id="KW-0223">Dioxygenase</keyword>
<dbReference type="AlphaFoldDB" id="A0A7X0HNP3"/>
<dbReference type="Proteomes" id="UP000531594">
    <property type="component" value="Unassembled WGS sequence"/>
</dbReference>
<dbReference type="RefSeq" id="WP_184522957.1">
    <property type="nucleotide sequence ID" value="NZ_JACHGK010000002.1"/>
</dbReference>
<dbReference type="SUPFAM" id="SSF51182">
    <property type="entry name" value="RmlC-like cupins"/>
    <property type="match status" value="1"/>
</dbReference>
<comment type="caution">
    <text evidence="2">The sequence shown here is derived from an EMBL/GenBank/DDBJ whole genome shotgun (WGS) entry which is preliminary data.</text>
</comment>
<sequence>MEQTNLQKFIEYSEEKFTKRVIFKEGDSAVFVLNFAPQQALPAHKHPGANVYLLVVAGSGTFTIDKKEIKVQKNDVVLCTAEEEMAFLNDGQENTSLYVLLNKIPDERYAQNI</sequence>
<name>A0A7X0HNP3_9BACI</name>
<accession>A0A7X0HNP3</accession>
<keyword evidence="2" id="KW-0560">Oxidoreductase</keyword>
<feature type="domain" description="Cupin type-2" evidence="1">
    <location>
        <begin position="32"/>
        <end position="99"/>
    </location>
</feature>
<dbReference type="EMBL" id="JACHGK010000002">
    <property type="protein sequence ID" value="MBB6444157.1"/>
    <property type="molecule type" value="Genomic_DNA"/>
</dbReference>
<dbReference type="GO" id="GO:0051213">
    <property type="term" value="F:dioxygenase activity"/>
    <property type="evidence" value="ECO:0007669"/>
    <property type="project" value="UniProtKB-KW"/>
</dbReference>
<dbReference type="InterPro" id="IPR013096">
    <property type="entry name" value="Cupin_2"/>
</dbReference>
<dbReference type="InterPro" id="IPR011051">
    <property type="entry name" value="RmlC_Cupin_sf"/>
</dbReference>